<dbReference type="Pfam" id="PF03597">
    <property type="entry name" value="FixS"/>
    <property type="match status" value="1"/>
</dbReference>
<dbReference type="Proteomes" id="UP000539175">
    <property type="component" value="Unassembled WGS sequence"/>
</dbReference>
<protein>
    <submittedName>
        <fullName evidence="1">Cbb3-type cytochrome oxidase maturation protein</fullName>
    </submittedName>
</protein>
<reference evidence="1 2" key="1">
    <citation type="submission" date="2020-08" db="EMBL/GenBank/DDBJ databases">
        <title>Genomic Encyclopedia of Type Strains, Phase IV (KMG-IV): sequencing the most valuable type-strain genomes for metagenomic binning, comparative biology and taxonomic classification.</title>
        <authorList>
            <person name="Goeker M."/>
        </authorList>
    </citation>
    <scope>NUCLEOTIDE SEQUENCE [LARGE SCALE GENOMIC DNA]</scope>
    <source>
        <strain evidence="1 2">DSM 22198</strain>
    </source>
</reference>
<sequence length="54" mass="5928">MNSLLFLIPAALLLGGLGLGAFLWAVRDGQFEDLEGSATRILYEDDDPLPRRPL</sequence>
<dbReference type="NCBIfam" id="TIGR00847">
    <property type="entry name" value="ccoS"/>
    <property type="match status" value="1"/>
</dbReference>
<gene>
    <name evidence="1" type="ORF">FHS74_004905</name>
</gene>
<accession>A0A7X0B522</accession>
<organism evidence="1 2">
    <name type="scientific">Nitrospirillum iridis</name>
    <dbReference type="NCBI Taxonomy" id="765888"/>
    <lineage>
        <taxon>Bacteria</taxon>
        <taxon>Pseudomonadati</taxon>
        <taxon>Pseudomonadota</taxon>
        <taxon>Alphaproteobacteria</taxon>
        <taxon>Rhodospirillales</taxon>
        <taxon>Azospirillaceae</taxon>
        <taxon>Nitrospirillum</taxon>
    </lineage>
</organism>
<dbReference type="AlphaFoldDB" id="A0A7X0B522"/>
<keyword evidence="2" id="KW-1185">Reference proteome</keyword>
<name>A0A7X0B522_9PROT</name>
<dbReference type="PANTHER" id="PTHR41532">
    <property type="entry name" value="FIXS PROTEIN"/>
    <property type="match status" value="1"/>
</dbReference>
<evidence type="ECO:0000313" key="2">
    <source>
        <dbReference type="Proteomes" id="UP000539175"/>
    </source>
</evidence>
<proteinExistence type="predicted"/>
<comment type="caution">
    <text evidence="1">The sequence shown here is derived from an EMBL/GenBank/DDBJ whole genome shotgun (WGS) entry which is preliminary data.</text>
</comment>
<dbReference type="EMBL" id="JACIIZ010000016">
    <property type="protein sequence ID" value="MBB6254319.1"/>
    <property type="molecule type" value="Genomic_DNA"/>
</dbReference>
<dbReference type="RefSeq" id="WP_184806566.1">
    <property type="nucleotide sequence ID" value="NZ_JACIIZ010000016.1"/>
</dbReference>
<dbReference type="PANTHER" id="PTHR41532:SF1">
    <property type="entry name" value="FIXS PROTEIN"/>
    <property type="match status" value="1"/>
</dbReference>
<dbReference type="InterPro" id="IPR004714">
    <property type="entry name" value="Cyt_oxidase_maturation_cbb3"/>
</dbReference>
<evidence type="ECO:0000313" key="1">
    <source>
        <dbReference type="EMBL" id="MBB6254319.1"/>
    </source>
</evidence>